<proteinExistence type="predicted"/>
<reference evidence="1 2" key="1">
    <citation type="submission" date="2018-04" db="EMBL/GenBank/DDBJ databases">
        <title>Active sludge and wastewater microbial communities from Klosterneuburg, Austria.</title>
        <authorList>
            <person name="Wagner M."/>
        </authorList>
    </citation>
    <scope>NUCLEOTIDE SEQUENCE [LARGE SCALE GENOMIC DNA]</scope>
    <source>
        <strain evidence="1 2">Nl12</strain>
    </source>
</reference>
<evidence type="ECO:0000313" key="2">
    <source>
        <dbReference type="Proteomes" id="UP000244152"/>
    </source>
</evidence>
<dbReference type="Proteomes" id="UP000244152">
    <property type="component" value="Unassembled WGS sequence"/>
</dbReference>
<organism evidence="1 2">
    <name type="scientific">Nitrosospira multiformis</name>
    <dbReference type="NCBI Taxonomy" id="1231"/>
    <lineage>
        <taxon>Bacteria</taxon>
        <taxon>Pseudomonadati</taxon>
        <taxon>Pseudomonadota</taxon>
        <taxon>Betaproteobacteria</taxon>
        <taxon>Nitrosomonadales</taxon>
        <taxon>Nitrosomonadaceae</taxon>
        <taxon>Nitrosospira</taxon>
    </lineage>
</organism>
<protein>
    <submittedName>
        <fullName evidence="1">Uncharacterized protein</fullName>
    </submittedName>
</protein>
<sequence length="79" mass="8877">MNLISYYTPRMLQGFEAMTLAHCSFNVLIRRSTMPFCCGQCGVMNSCRRPYANALEQAEINRYGMLGASTDTISVSVRQ</sequence>
<gene>
    <name evidence="1" type="ORF">C8R21_13028</name>
</gene>
<accession>A0A2T5I657</accession>
<dbReference type="EMBL" id="QAOK01000030">
    <property type="protein sequence ID" value="PTQ79316.1"/>
    <property type="molecule type" value="Genomic_DNA"/>
</dbReference>
<comment type="caution">
    <text evidence="1">The sequence shown here is derived from an EMBL/GenBank/DDBJ whole genome shotgun (WGS) entry which is preliminary data.</text>
</comment>
<evidence type="ECO:0000313" key="1">
    <source>
        <dbReference type="EMBL" id="PTQ79316.1"/>
    </source>
</evidence>
<name>A0A2T5I657_9PROT</name>
<dbReference type="AlphaFoldDB" id="A0A2T5I657"/>